<accession>A0A6C0HB26</accession>
<evidence type="ECO:0000313" key="1">
    <source>
        <dbReference type="EMBL" id="QHT77654.1"/>
    </source>
</evidence>
<reference evidence="1" key="1">
    <citation type="journal article" date="2020" name="Nature">
        <title>Giant virus diversity and host interactions through global metagenomics.</title>
        <authorList>
            <person name="Schulz F."/>
            <person name="Roux S."/>
            <person name="Paez-Espino D."/>
            <person name="Jungbluth S."/>
            <person name="Walsh D.A."/>
            <person name="Denef V.J."/>
            <person name="McMahon K.D."/>
            <person name="Konstantinidis K.T."/>
            <person name="Eloe-Fadrosh E.A."/>
            <person name="Kyrpides N.C."/>
            <person name="Woyke T."/>
        </authorList>
    </citation>
    <scope>NUCLEOTIDE SEQUENCE</scope>
    <source>
        <strain evidence="1">GVMAG-M-3300023179-90</strain>
    </source>
</reference>
<dbReference type="EMBL" id="MN739920">
    <property type="protein sequence ID" value="QHT77654.1"/>
    <property type="molecule type" value="Genomic_DNA"/>
</dbReference>
<name>A0A6C0HB26_9ZZZZ</name>
<sequence length="103" mass="12316">MTKTRKMRPIRKTAKKYHIYCCDATFHGLHGWHKALYEELGWMVLAKHRGLTDKTATYKHSIERLKNTLEDKLKQTKDHDRKEDLKILHENVLVLHEHAMKDL</sequence>
<dbReference type="AlphaFoldDB" id="A0A6C0HB26"/>
<protein>
    <recommendedName>
        <fullName evidence="2">Transposase</fullName>
    </recommendedName>
</protein>
<proteinExistence type="predicted"/>
<organism evidence="1">
    <name type="scientific">viral metagenome</name>
    <dbReference type="NCBI Taxonomy" id="1070528"/>
    <lineage>
        <taxon>unclassified sequences</taxon>
        <taxon>metagenomes</taxon>
        <taxon>organismal metagenomes</taxon>
    </lineage>
</organism>
<evidence type="ECO:0008006" key="2">
    <source>
        <dbReference type="Google" id="ProtNLM"/>
    </source>
</evidence>